<dbReference type="RefSeq" id="WP_209590989.1">
    <property type="nucleotide sequence ID" value="NZ_JAGGMU010000002.1"/>
</dbReference>
<dbReference type="PROSITE" id="PS00198">
    <property type="entry name" value="4FE4S_FER_1"/>
    <property type="match status" value="1"/>
</dbReference>
<evidence type="ECO:0000256" key="2">
    <source>
        <dbReference type="ARBA" id="ARBA00022723"/>
    </source>
</evidence>
<keyword evidence="1" id="KW-0004">4Fe-4S</keyword>
<feature type="domain" description="4Fe-4S ferredoxin-type" evidence="5">
    <location>
        <begin position="50"/>
        <end position="79"/>
    </location>
</feature>
<dbReference type="PANTHER" id="PTHR24960:SF79">
    <property type="entry name" value="PHOTOSYSTEM I IRON-SULFUR CENTER"/>
    <property type="match status" value="1"/>
</dbReference>
<keyword evidence="3" id="KW-0408">Iron</keyword>
<accession>A0A8J7RFR2</accession>
<dbReference type="InterPro" id="IPR017900">
    <property type="entry name" value="4Fe4S_Fe_S_CS"/>
</dbReference>
<evidence type="ECO:0000256" key="3">
    <source>
        <dbReference type="ARBA" id="ARBA00023004"/>
    </source>
</evidence>
<evidence type="ECO:0000256" key="1">
    <source>
        <dbReference type="ARBA" id="ARBA00022485"/>
    </source>
</evidence>
<organism evidence="6 7">
    <name type="scientific">Methanococcus voltae</name>
    <dbReference type="NCBI Taxonomy" id="2188"/>
    <lineage>
        <taxon>Archaea</taxon>
        <taxon>Methanobacteriati</taxon>
        <taxon>Methanobacteriota</taxon>
        <taxon>Methanomada group</taxon>
        <taxon>Methanococci</taxon>
        <taxon>Methanococcales</taxon>
        <taxon>Methanococcaceae</taxon>
        <taxon>Methanococcus</taxon>
    </lineage>
</organism>
<evidence type="ECO:0000256" key="4">
    <source>
        <dbReference type="ARBA" id="ARBA00023014"/>
    </source>
</evidence>
<evidence type="ECO:0000313" key="7">
    <source>
        <dbReference type="Proteomes" id="UP000740329"/>
    </source>
</evidence>
<dbReference type="Proteomes" id="UP000740329">
    <property type="component" value="Unassembled WGS sequence"/>
</dbReference>
<dbReference type="EMBL" id="JAGGMV010000002">
    <property type="protein sequence ID" value="MBP2201509.1"/>
    <property type="molecule type" value="Genomic_DNA"/>
</dbReference>
<dbReference type="GO" id="GO:0046872">
    <property type="term" value="F:metal ion binding"/>
    <property type="evidence" value="ECO:0007669"/>
    <property type="project" value="UniProtKB-KW"/>
</dbReference>
<comment type="caution">
    <text evidence="6">The sequence shown here is derived from an EMBL/GenBank/DDBJ whole genome shotgun (WGS) entry which is preliminary data.</text>
</comment>
<evidence type="ECO:0000313" key="6">
    <source>
        <dbReference type="EMBL" id="MBP2201509.1"/>
    </source>
</evidence>
<sequence length="83" mass="8922">MSTADDKFGNIIEDENKNTNKDFSLEIGDNCVGCGACVPFCEQEAITALGNATIDTEKCIECHACVDYCTIGAITIINNNKII</sequence>
<dbReference type="InterPro" id="IPR017896">
    <property type="entry name" value="4Fe4S_Fe-S-bd"/>
</dbReference>
<gene>
    <name evidence="6" type="ORF">J3E07_000921</name>
</gene>
<dbReference type="OrthoDB" id="23833at2157"/>
<feature type="domain" description="4Fe-4S ferredoxin-type" evidence="5">
    <location>
        <begin position="21"/>
        <end position="47"/>
    </location>
</feature>
<dbReference type="PANTHER" id="PTHR24960">
    <property type="entry name" value="PHOTOSYSTEM I IRON-SULFUR CENTER-RELATED"/>
    <property type="match status" value="1"/>
</dbReference>
<dbReference type="InterPro" id="IPR050157">
    <property type="entry name" value="PSI_iron-sulfur_center"/>
</dbReference>
<dbReference type="Pfam" id="PF00037">
    <property type="entry name" value="Fer4"/>
    <property type="match status" value="2"/>
</dbReference>
<reference evidence="6" key="1">
    <citation type="submission" date="2021-03" db="EMBL/GenBank/DDBJ databases">
        <title>Genomic Encyclopedia of Type Strains, Phase IV (KMG-V): Genome sequencing to study the core and pangenomes of soil and plant-associated prokaryotes.</title>
        <authorList>
            <person name="Whitman W."/>
        </authorList>
    </citation>
    <scope>NUCLEOTIDE SEQUENCE</scope>
    <source>
        <strain evidence="6">C4</strain>
    </source>
</reference>
<dbReference type="Gene3D" id="3.30.70.20">
    <property type="match status" value="1"/>
</dbReference>
<name>A0A8J7RFR2_METVO</name>
<evidence type="ECO:0000259" key="5">
    <source>
        <dbReference type="PROSITE" id="PS51379"/>
    </source>
</evidence>
<dbReference type="AlphaFoldDB" id="A0A8J7RFR2"/>
<dbReference type="GO" id="GO:0051539">
    <property type="term" value="F:4 iron, 4 sulfur cluster binding"/>
    <property type="evidence" value="ECO:0007669"/>
    <property type="project" value="UniProtKB-KW"/>
</dbReference>
<proteinExistence type="predicted"/>
<dbReference type="SUPFAM" id="SSF54862">
    <property type="entry name" value="4Fe-4S ferredoxins"/>
    <property type="match status" value="1"/>
</dbReference>
<keyword evidence="4" id="KW-0411">Iron-sulfur</keyword>
<dbReference type="PROSITE" id="PS51379">
    <property type="entry name" value="4FE4S_FER_2"/>
    <property type="match status" value="2"/>
</dbReference>
<keyword evidence="2" id="KW-0479">Metal-binding</keyword>
<protein>
    <submittedName>
        <fullName evidence="6">Ferredoxin</fullName>
    </submittedName>
</protein>
<dbReference type="GO" id="GO:0016491">
    <property type="term" value="F:oxidoreductase activity"/>
    <property type="evidence" value="ECO:0007669"/>
    <property type="project" value="UniProtKB-ARBA"/>
</dbReference>